<reference evidence="4" key="1">
    <citation type="submission" date="2010-05" db="EMBL/GenBank/DDBJ databases">
        <title>Complete sequence of Methylotenera sp. 301.</title>
        <authorList>
            <person name="Lucas S."/>
            <person name="Copeland A."/>
            <person name="Lapidus A."/>
            <person name="Cheng J.-F."/>
            <person name="Bruce D."/>
            <person name="Goodwin L."/>
            <person name="Pitluck S."/>
            <person name="Clum A."/>
            <person name="Land M."/>
            <person name="Hauser L."/>
            <person name="Kyrpides N."/>
            <person name="Ivanova N."/>
            <person name="Chistoservova L."/>
            <person name="Kalyuzhnaya M."/>
            <person name="Woyke T."/>
        </authorList>
    </citation>
    <scope>NUCLEOTIDE SEQUENCE [LARGE SCALE GENOMIC DNA]</scope>
    <source>
        <strain evidence="4">301</strain>
    </source>
</reference>
<feature type="domain" description="Response regulatory" evidence="2">
    <location>
        <begin position="14"/>
        <end position="132"/>
    </location>
</feature>
<sequence>MSIENNKNFGLVPSVLICDSHYMTRSSFALLAKEIGSCEVVEASDIKTAKIKCEGVSFDLILLGIDEGNEEISLIKLIRDNHLLPQKDVPIIVMLKEITLEKLTELKSLNVAEIILKPTRMKTIYDTFLRYL</sequence>
<name>D7DHK4_METV0</name>
<dbReference type="STRING" id="666681.M301_1155"/>
<dbReference type="eggNOG" id="COG2197">
    <property type="taxonomic scope" value="Bacteria"/>
</dbReference>
<gene>
    <name evidence="3" type="ordered locus">M301_1155</name>
</gene>
<organism evidence="3 4">
    <name type="scientific">Methylotenera versatilis (strain 301)</name>
    <dbReference type="NCBI Taxonomy" id="666681"/>
    <lineage>
        <taxon>Bacteria</taxon>
        <taxon>Pseudomonadati</taxon>
        <taxon>Pseudomonadota</taxon>
        <taxon>Betaproteobacteria</taxon>
        <taxon>Nitrosomonadales</taxon>
        <taxon>Methylophilaceae</taxon>
        <taxon>Methylotenera</taxon>
    </lineage>
</organism>
<dbReference type="OrthoDB" id="9895360at2"/>
<dbReference type="SUPFAM" id="SSF52172">
    <property type="entry name" value="CheY-like"/>
    <property type="match status" value="1"/>
</dbReference>
<evidence type="ECO:0000256" key="1">
    <source>
        <dbReference type="PROSITE-ProRule" id="PRU00169"/>
    </source>
</evidence>
<dbReference type="EMBL" id="CP002056">
    <property type="protein sequence ID" value="ADI29539.1"/>
    <property type="molecule type" value="Genomic_DNA"/>
</dbReference>
<proteinExistence type="predicted"/>
<dbReference type="GO" id="GO:0000160">
    <property type="term" value="P:phosphorelay signal transduction system"/>
    <property type="evidence" value="ECO:0007669"/>
    <property type="project" value="InterPro"/>
</dbReference>
<dbReference type="KEGG" id="meh:M301_1155"/>
<accession>D7DHK4</accession>
<protein>
    <submittedName>
        <fullName evidence="3">Response regulator receiver protein</fullName>
    </submittedName>
</protein>
<evidence type="ECO:0000259" key="2">
    <source>
        <dbReference type="PROSITE" id="PS50110"/>
    </source>
</evidence>
<dbReference type="CDD" id="cd00156">
    <property type="entry name" value="REC"/>
    <property type="match status" value="1"/>
</dbReference>
<keyword evidence="4" id="KW-1185">Reference proteome</keyword>
<dbReference type="InterPro" id="IPR001789">
    <property type="entry name" value="Sig_transdc_resp-reg_receiver"/>
</dbReference>
<dbReference type="PROSITE" id="PS50110">
    <property type="entry name" value="RESPONSE_REGULATORY"/>
    <property type="match status" value="1"/>
</dbReference>
<dbReference type="RefSeq" id="WP_013147855.1">
    <property type="nucleotide sequence ID" value="NC_014207.1"/>
</dbReference>
<comment type="caution">
    <text evidence="1">Lacks conserved residue(s) required for the propagation of feature annotation.</text>
</comment>
<dbReference type="AlphaFoldDB" id="D7DHK4"/>
<dbReference type="Proteomes" id="UP000000383">
    <property type="component" value="Chromosome"/>
</dbReference>
<dbReference type="HOGENOM" id="CLU_1914646_0_0_4"/>
<dbReference type="InterPro" id="IPR011006">
    <property type="entry name" value="CheY-like_superfamily"/>
</dbReference>
<dbReference type="Gene3D" id="3.40.50.2300">
    <property type="match status" value="1"/>
</dbReference>
<evidence type="ECO:0000313" key="3">
    <source>
        <dbReference type="EMBL" id="ADI29539.1"/>
    </source>
</evidence>
<evidence type="ECO:0000313" key="4">
    <source>
        <dbReference type="Proteomes" id="UP000000383"/>
    </source>
</evidence>
<reference evidence="3 4" key="2">
    <citation type="journal article" date="2011" name="J. Bacteriol.">
        <title>Genomes of three methylotrophs from a single niche uncover genetic and metabolic divergence of Methylophilaceae.</title>
        <authorList>
            <person name="Lapidus A."/>
            <person name="Clum A."/>
            <person name="Labutti K."/>
            <person name="Kaluzhnaya M.G."/>
            <person name="Lim S."/>
            <person name="Beck D.A."/>
            <person name="Glavina Del Rio T."/>
            <person name="Nolan M."/>
            <person name="Mavromatis K."/>
            <person name="Huntemann M."/>
            <person name="Lucas S."/>
            <person name="Lidstrom M.E."/>
            <person name="Ivanova N."/>
            <person name="Chistoserdova L."/>
        </authorList>
    </citation>
    <scope>NUCLEOTIDE SEQUENCE [LARGE SCALE GENOMIC DNA]</scope>
    <source>
        <strain evidence="3 4">301</strain>
    </source>
</reference>